<dbReference type="EMBL" id="UINC01003480">
    <property type="protein sequence ID" value="SVA06693.1"/>
    <property type="molecule type" value="Genomic_DNA"/>
</dbReference>
<dbReference type="AlphaFoldDB" id="A0A381SZ85"/>
<protein>
    <submittedName>
        <fullName evidence="1">Uncharacterized protein</fullName>
    </submittedName>
</protein>
<organism evidence="1">
    <name type="scientific">marine metagenome</name>
    <dbReference type="NCBI Taxonomy" id="408172"/>
    <lineage>
        <taxon>unclassified sequences</taxon>
        <taxon>metagenomes</taxon>
        <taxon>ecological metagenomes</taxon>
    </lineage>
</organism>
<proteinExistence type="predicted"/>
<reference evidence="1" key="1">
    <citation type="submission" date="2018-05" db="EMBL/GenBank/DDBJ databases">
        <authorList>
            <person name="Lanie J.A."/>
            <person name="Ng W.-L."/>
            <person name="Kazmierczak K.M."/>
            <person name="Andrzejewski T.M."/>
            <person name="Davidsen T.M."/>
            <person name="Wayne K.J."/>
            <person name="Tettelin H."/>
            <person name="Glass J.I."/>
            <person name="Rusch D."/>
            <person name="Podicherti R."/>
            <person name="Tsui H.-C.T."/>
            <person name="Winkler M.E."/>
        </authorList>
    </citation>
    <scope>NUCLEOTIDE SEQUENCE</scope>
</reference>
<gene>
    <name evidence="1" type="ORF">METZ01_LOCUS59547</name>
</gene>
<name>A0A381SZ85_9ZZZZ</name>
<sequence length="119" mass="13492">MNKKISLIKNVLMMFVVVVVFTGTTGCGKPGSVLNWYPKAERLEGKMTSNVDHEIILDSIDLNDTVLIKGEDKHSISRWWIDVECDYWASCFMRCDGSKQQCRKLAEDSNLTVNSISPF</sequence>
<dbReference type="PROSITE" id="PS51257">
    <property type="entry name" value="PROKAR_LIPOPROTEIN"/>
    <property type="match status" value="1"/>
</dbReference>
<evidence type="ECO:0000313" key="1">
    <source>
        <dbReference type="EMBL" id="SVA06693.1"/>
    </source>
</evidence>
<accession>A0A381SZ85</accession>